<dbReference type="AlphaFoldDB" id="A0A9R0JYI9"/>
<feature type="coiled-coil region" evidence="1">
    <location>
        <begin position="65"/>
        <end position="359"/>
    </location>
</feature>
<feature type="region of interest" description="Disordered" evidence="2">
    <location>
        <begin position="1"/>
        <end position="23"/>
    </location>
</feature>
<evidence type="ECO:0000313" key="3">
    <source>
        <dbReference type="Proteomes" id="UP000813463"/>
    </source>
</evidence>
<dbReference type="PANTHER" id="PTHR34380">
    <property type="entry name" value="BNAA03G12380D PROTEIN"/>
    <property type="match status" value="1"/>
</dbReference>
<dbReference type="OrthoDB" id="1899721at2759"/>
<evidence type="ECO:0000256" key="1">
    <source>
        <dbReference type="SAM" id="Coils"/>
    </source>
</evidence>
<keyword evidence="1" id="KW-0175">Coiled coil</keyword>
<keyword evidence="3" id="KW-1185">Reference proteome</keyword>
<dbReference type="PANTHER" id="PTHR34380:SF1">
    <property type="entry name" value="OS01G0221300 PROTEIN"/>
    <property type="match status" value="1"/>
</dbReference>
<protein>
    <recommendedName>
        <fullName evidence="5">FRIGIDA-like protein</fullName>
    </recommendedName>
</protein>
<gene>
    <name evidence="4" type="primary">LOC110791426</name>
</gene>
<reference evidence="4" key="2">
    <citation type="submission" date="2025-08" db="UniProtKB">
        <authorList>
            <consortium name="RefSeq"/>
        </authorList>
    </citation>
    <scope>IDENTIFICATION</scope>
    <source>
        <tissue evidence="4">Leaf</tissue>
    </source>
</reference>
<sequence length="712" mass="80833">MSSISVKQSPKSSNCSGGSQTPSISGLIGGLKTSFLDKDYTAAVRKLKEREEGLRKEIEREVGLRKEKEELVVKLREKSDILETDFRELNMKNLVLEGECKLLKRELEVNDDKLNDLDRELRSVKESERMSIERCGRMVGELREMEGEKQSFIQNLSDLSDMVDEMKRKFREKEEKMVEALGKKDAKLEELEKKLKFDAHLVELKRENTEKMKELDELKKILKGKEEEMVEAVKKKDAQLEKLKRDTHLEKLKREKEEKMNEVEIAQLKAQVKAQREELEGVQRTNASLEERKAEFDARVKELTKGNEEKDERIKKLGEEIEISEKGKNEIVKERDEQIQELRKEREGLGVKIRDLKAKFGLVEENFLKLEGDVITSLCLDLGRNKRFASTYLGKVLSGVIKALDSGKVSHTCSAGMAKDGNPQEADSGFVPHTNEPKYCLKSEKQSPDAVKRTLDFETDEATGNKSTTFAEPIIIDSDDDNETLLHANTVKNKRHYHNLDGSSNDTLDSLHKMKKFKQEVKQEPSTPALSTTKSDHFFSASQRQSLTIKKCDGKQGTEEREPTCSFPKAVDSNCSNETPKAGKTCSLRVKEFLNASRERVKKKMLECGADMLCALEEDDDFCAKAVCALYRLSGMNGLIFSGSKGFEECDLERVAALAKILTDGGDPSGKPKKSLVQLLQGDLGDCRRLALKYHKQLLDIYRKRMDPLFSP</sequence>
<feature type="compositionally biased region" description="Polar residues" evidence="2">
    <location>
        <begin position="14"/>
        <end position="23"/>
    </location>
</feature>
<accession>A0A9R0JYI9</accession>
<name>A0A9R0JYI9_SPIOL</name>
<dbReference type="GeneID" id="110791426"/>
<dbReference type="KEGG" id="soe:110791426"/>
<reference evidence="3" key="1">
    <citation type="journal article" date="2021" name="Nat. Commun.">
        <title>Genomic analyses provide insights into spinach domestication and the genetic basis of agronomic traits.</title>
        <authorList>
            <person name="Cai X."/>
            <person name="Sun X."/>
            <person name="Xu C."/>
            <person name="Sun H."/>
            <person name="Wang X."/>
            <person name="Ge C."/>
            <person name="Zhang Z."/>
            <person name="Wang Q."/>
            <person name="Fei Z."/>
            <person name="Jiao C."/>
            <person name="Wang Q."/>
        </authorList>
    </citation>
    <scope>NUCLEOTIDE SEQUENCE [LARGE SCALE GENOMIC DNA]</scope>
    <source>
        <strain evidence="3">cv. Varoflay</strain>
    </source>
</reference>
<dbReference type="RefSeq" id="XP_021851861.1">
    <property type="nucleotide sequence ID" value="XM_021996169.2"/>
</dbReference>
<feature type="compositionally biased region" description="Low complexity" evidence="2">
    <location>
        <begin position="1"/>
        <end position="13"/>
    </location>
</feature>
<proteinExistence type="predicted"/>
<evidence type="ECO:0000256" key="2">
    <source>
        <dbReference type="SAM" id="MobiDB-lite"/>
    </source>
</evidence>
<organism evidence="3 4">
    <name type="scientific">Spinacia oleracea</name>
    <name type="common">Spinach</name>
    <dbReference type="NCBI Taxonomy" id="3562"/>
    <lineage>
        <taxon>Eukaryota</taxon>
        <taxon>Viridiplantae</taxon>
        <taxon>Streptophyta</taxon>
        <taxon>Embryophyta</taxon>
        <taxon>Tracheophyta</taxon>
        <taxon>Spermatophyta</taxon>
        <taxon>Magnoliopsida</taxon>
        <taxon>eudicotyledons</taxon>
        <taxon>Gunneridae</taxon>
        <taxon>Pentapetalae</taxon>
        <taxon>Caryophyllales</taxon>
        <taxon>Chenopodiaceae</taxon>
        <taxon>Chenopodioideae</taxon>
        <taxon>Anserineae</taxon>
        <taxon>Spinacia</taxon>
    </lineage>
</organism>
<evidence type="ECO:0000313" key="4">
    <source>
        <dbReference type="RefSeq" id="XP_021851861.1"/>
    </source>
</evidence>
<dbReference type="Proteomes" id="UP000813463">
    <property type="component" value="Chromosome 4"/>
</dbReference>
<evidence type="ECO:0008006" key="5">
    <source>
        <dbReference type="Google" id="ProtNLM"/>
    </source>
</evidence>